<sequence>MITYFPGYKHPVIGPEVTLQRLVIEQVMALSAHSLRVSWNKPRYVGGILGWFTVSIRPYIQGSGTKPEWRHVANVNADSGSHWISGLEPDTRYEVTVRGYVLPNDEGQGGGYNEYALPKIGLTWPSVPGVPANFQRSEPASGPRQTTAKPNGDTANITAYVTAKEANPEEPSVTHAAKTHANSSVEIKPYARNFTDVRAATAANEHDQGGEIGQLRATKPMTTNETGDANANTRLSSGATAGIVIACLVAVAVVVTAIVLTVRKAQKKFIIDADVYYNGIVNDSVCVRNSELDLRTDAFNTFLLLPPLPAYDSTRYTLPLIIHHAVYFTLSNESTRVVNCRHHDCFAAQVKTVIGLYSIAPLYLPRVVLFHKEFTLNWQVASATALVHFSSLHDTTQDDCAISWATSIPQYLEH</sequence>
<name>A0A158QVQ5_MESCO</name>
<proteinExistence type="predicted"/>
<accession>A0A158QVQ5</accession>
<feature type="transmembrane region" description="Helical" evidence="1">
    <location>
        <begin position="239"/>
        <end position="262"/>
    </location>
</feature>
<dbReference type="Gene3D" id="2.60.40.10">
    <property type="entry name" value="Immunoglobulins"/>
    <property type="match status" value="1"/>
</dbReference>
<dbReference type="SUPFAM" id="SSF49265">
    <property type="entry name" value="Fibronectin type III"/>
    <property type="match status" value="1"/>
</dbReference>
<evidence type="ECO:0000313" key="4">
    <source>
        <dbReference type="Proteomes" id="UP000267029"/>
    </source>
</evidence>
<reference evidence="3 4" key="1">
    <citation type="submission" date="2018-10" db="EMBL/GenBank/DDBJ databases">
        <authorList>
            <consortium name="Pathogen Informatics"/>
        </authorList>
    </citation>
    <scope>NUCLEOTIDE SEQUENCE [LARGE SCALE GENOMIC DNA]</scope>
</reference>
<evidence type="ECO:0000256" key="1">
    <source>
        <dbReference type="SAM" id="Phobius"/>
    </source>
</evidence>
<gene>
    <name evidence="3" type="ORF">MCOS_LOCUS8291</name>
</gene>
<dbReference type="OrthoDB" id="6129861at2759"/>
<keyword evidence="1" id="KW-0472">Membrane</keyword>
<dbReference type="Pfam" id="PF00041">
    <property type="entry name" value="fn3"/>
    <property type="match status" value="1"/>
</dbReference>
<dbReference type="InterPro" id="IPR013783">
    <property type="entry name" value="Ig-like_fold"/>
</dbReference>
<dbReference type="InterPro" id="IPR003961">
    <property type="entry name" value="FN3_dom"/>
</dbReference>
<evidence type="ECO:0000259" key="2">
    <source>
        <dbReference type="PROSITE" id="PS50853"/>
    </source>
</evidence>
<evidence type="ECO:0000313" key="3">
    <source>
        <dbReference type="EMBL" id="VDD82288.1"/>
    </source>
</evidence>
<protein>
    <recommendedName>
        <fullName evidence="2">Fibronectin type-III domain-containing protein</fullName>
    </recommendedName>
</protein>
<dbReference type="InterPro" id="IPR036116">
    <property type="entry name" value="FN3_sf"/>
</dbReference>
<dbReference type="EMBL" id="UXSR01005486">
    <property type="protein sequence ID" value="VDD82288.1"/>
    <property type="molecule type" value="Genomic_DNA"/>
</dbReference>
<keyword evidence="1" id="KW-1133">Transmembrane helix</keyword>
<keyword evidence="4" id="KW-1185">Reference proteome</keyword>
<dbReference type="Proteomes" id="UP000267029">
    <property type="component" value="Unassembled WGS sequence"/>
</dbReference>
<feature type="domain" description="Fibronectin type-III" evidence="2">
    <location>
        <begin position="18"/>
        <end position="126"/>
    </location>
</feature>
<dbReference type="CDD" id="cd00063">
    <property type="entry name" value="FN3"/>
    <property type="match status" value="1"/>
</dbReference>
<keyword evidence="1" id="KW-0812">Transmembrane</keyword>
<organism evidence="3 4">
    <name type="scientific">Mesocestoides corti</name>
    <name type="common">Flatworm</name>
    <dbReference type="NCBI Taxonomy" id="53468"/>
    <lineage>
        <taxon>Eukaryota</taxon>
        <taxon>Metazoa</taxon>
        <taxon>Spiralia</taxon>
        <taxon>Lophotrochozoa</taxon>
        <taxon>Platyhelminthes</taxon>
        <taxon>Cestoda</taxon>
        <taxon>Eucestoda</taxon>
        <taxon>Cyclophyllidea</taxon>
        <taxon>Mesocestoididae</taxon>
        <taxon>Mesocestoides</taxon>
    </lineage>
</organism>
<dbReference type="SMART" id="SM00060">
    <property type="entry name" value="FN3"/>
    <property type="match status" value="1"/>
</dbReference>
<dbReference type="AlphaFoldDB" id="A0A158QVQ5"/>
<dbReference type="PROSITE" id="PS50853">
    <property type="entry name" value="FN3"/>
    <property type="match status" value="1"/>
</dbReference>